<keyword evidence="2" id="KW-1185">Reference proteome</keyword>
<dbReference type="KEGG" id="zmk:HG535_0H01760"/>
<dbReference type="SUPFAM" id="SSF52540">
    <property type="entry name" value="P-loop containing nucleoside triphosphate hydrolases"/>
    <property type="match status" value="2"/>
</dbReference>
<name>A0A7H9BA12_ZYGMR</name>
<dbReference type="RefSeq" id="XP_037146574.1">
    <property type="nucleotide sequence ID" value="XM_037290679.1"/>
</dbReference>
<reference evidence="1 2" key="1">
    <citation type="submission" date="2020-07" db="EMBL/GenBank/DDBJ databases">
        <title>The yeast mating-type switching endonuclease HO is a domesticated member of an unorthodox homing genetic element family.</title>
        <authorList>
            <person name="Coughlan A.Y."/>
            <person name="Lombardi L."/>
            <person name="Braun-Galleani S."/>
            <person name="Martos A.R."/>
            <person name="Galeote V."/>
            <person name="Bigey F."/>
            <person name="Dequin S."/>
            <person name="Byrne K.P."/>
            <person name="Wolfe K.H."/>
        </authorList>
    </citation>
    <scope>NUCLEOTIDE SEQUENCE [LARGE SCALE GENOMIC DNA]</scope>
    <source>
        <strain evidence="1 2">NRRL Y-6702</strain>
    </source>
</reference>
<evidence type="ECO:0000313" key="1">
    <source>
        <dbReference type="EMBL" id="QLG74849.1"/>
    </source>
</evidence>
<sequence>MVDIKSLSDEVVKLLQNKKCDNYRICVVIVGPPGSGKSTIAGELCNELNRRYNEYLKSHPNVHIKLKEHSQINLTSDIREITPELSKKLEHDGGIFKNLVEDTNFEPVKKIHENGVTEVMGRGGNPNAFTIREGDLNKEHGNNNKINIAQIIPMDGFHLSRQCLDCFKNPMWAHERRGSPMTFDSNNFLELCKVLGKTSLITPTKSSAEDCFEYLSETFIENFPEIRIPSFDHRVKDPTPNDYCIDGYTRIMIFEGLYLLYDAENWAKVYHQLSQTNALLVWNVDIEEGVIKERVGKRHVQTGIVSTIEDGIKRFQTNDLLNARLIKQKSIYNDSIVSIRND</sequence>
<organism evidence="1 2">
    <name type="scientific">Zygotorulaspora mrakii</name>
    <name type="common">Zygosaccharomyces mrakii</name>
    <dbReference type="NCBI Taxonomy" id="42260"/>
    <lineage>
        <taxon>Eukaryota</taxon>
        <taxon>Fungi</taxon>
        <taxon>Dikarya</taxon>
        <taxon>Ascomycota</taxon>
        <taxon>Saccharomycotina</taxon>
        <taxon>Saccharomycetes</taxon>
        <taxon>Saccharomycetales</taxon>
        <taxon>Saccharomycetaceae</taxon>
        <taxon>Zygotorulaspora</taxon>
    </lineage>
</organism>
<dbReference type="PANTHER" id="PTHR10285">
    <property type="entry name" value="URIDINE KINASE"/>
    <property type="match status" value="1"/>
</dbReference>
<dbReference type="InterPro" id="IPR027417">
    <property type="entry name" value="P-loop_NTPase"/>
</dbReference>
<gene>
    <name evidence="1" type="ORF">HG535_0H01760</name>
</gene>
<protein>
    <recommendedName>
        <fullName evidence="3">ATP-dependent kinase YFH7</fullName>
    </recommendedName>
</protein>
<evidence type="ECO:0000313" key="2">
    <source>
        <dbReference type="Proteomes" id="UP000509704"/>
    </source>
</evidence>
<evidence type="ECO:0008006" key="3">
    <source>
        <dbReference type="Google" id="ProtNLM"/>
    </source>
</evidence>
<dbReference type="OrthoDB" id="6362633at2759"/>
<dbReference type="Gene3D" id="3.40.50.300">
    <property type="entry name" value="P-loop containing nucleotide triphosphate hydrolases"/>
    <property type="match status" value="1"/>
</dbReference>
<dbReference type="EMBL" id="CP058611">
    <property type="protein sequence ID" value="QLG74849.1"/>
    <property type="molecule type" value="Genomic_DNA"/>
</dbReference>
<dbReference type="GeneID" id="59238652"/>
<accession>A0A7H9BA12</accession>
<dbReference type="AlphaFoldDB" id="A0A7H9BA12"/>
<proteinExistence type="predicted"/>
<dbReference type="Proteomes" id="UP000509704">
    <property type="component" value="Chromosome 8"/>
</dbReference>